<proteinExistence type="predicted"/>
<dbReference type="PANTHER" id="PTHR30576:SF20">
    <property type="entry name" value="QUINOVOSAMINEPHOSPHOTRANSFERAE-RELATED"/>
    <property type="match status" value="1"/>
</dbReference>
<evidence type="ECO:0000256" key="1">
    <source>
        <dbReference type="SAM" id="Phobius"/>
    </source>
</evidence>
<dbReference type="InterPro" id="IPR003362">
    <property type="entry name" value="Bact_transf"/>
</dbReference>
<protein>
    <recommendedName>
        <fullName evidence="2">Bacterial sugar transferase domain-containing protein</fullName>
    </recommendedName>
</protein>
<sequence>MKRFLDIILSTTAILILSPFLIPIILILKFTGERYIFYKQERIGQNDTPFNLLKFATMFKDSPNMEGGNITAKSDPRILPFGKFLRKYKINELPQIINVFFGDMSVVGRRPTVREHYDFYTQDIKNVISEYKPGLSGIASIVFRNEEQYFFSKDPAANKNFYEEEIAPYKGTLELWYCTNQSIIVDILLIIATISAVFVQSSKLHNYFFRDLPKHPLFNPK</sequence>
<evidence type="ECO:0000259" key="2">
    <source>
        <dbReference type="Pfam" id="PF02397"/>
    </source>
</evidence>
<keyword evidence="1" id="KW-1133">Transmembrane helix</keyword>
<reference evidence="3" key="1">
    <citation type="submission" date="2018-05" db="EMBL/GenBank/DDBJ databases">
        <authorList>
            <person name="Lanie J.A."/>
            <person name="Ng W.-L."/>
            <person name="Kazmierczak K.M."/>
            <person name="Andrzejewski T.M."/>
            <person name="Davidsen T.M."/>
            <person name="Wayne K.J."/>
            <person name="Tettelin H."/>
            <person name="Glass J.I."/>
            <person name="Rusch D."/>
            <person name="Podicherti R."/>
            <person name="Tsui H.-C.T."/>
            <person name="Winkler M.E."/>
        </authorList>
    </citation>
    <scope>NUCLEOTIDE SEQUENCE</scope>
</reference>
<feature type="transmembrane region" description="Helical" evidence="1">
    <location>
        <begin position="7"/>
        <end position="28"/>
    </location>
</feature>
<evidence type="ECO:0000313" key="3">
    <source>
        <dbReference type="EMBL" id="SVC02579.1"/>
    </source>
</evidence>
<gene>
    <name evidence="3" type="ORF">METZ01_LOCUS255433</name>
</gene>
<name>A0A382ITI2_9ZZZZ</name>
<keyword evidence="1" id="KW-0812">Transmembrane</keyword>
<dbReference type="GO" id="GO:0016780">
    <property type="term" value="F:phosphotransferase activity, for other substituted phosphate groups"/>
    <property type="evidence" value="ECO:0007669"/>
    <property type="project" value="TreeGrafter"/>
</dbReference>
<organism evidence="3">
    <name type="scientific">marine metagenome</name>
    <dbReference type="NCBI Taxonomy" id="408172"/>
    <lineage>
        <taxon>unclassified sequences</taxon>
        <taxon>metagenomes</taxon>
        <taxon>ecological metagenomes</taxon>
    </lineage>
</organism>
<dbReference type="AlphaFoldDB" id="A0A382ITI2"/>
<dbReference type="EMBL" id="UINC01069309">
    <property type="protein sequence ID" value="SVC02579.1"/>
    <property type="molecule type" value="Genomic_DNA"/>
</dbReference>
<keyword evidence="1" id="KW-0472">Membrane</keyword>
<accession>A0A382ITI2</accession>
<dbReference type="PANTHER" id="PTHR30576">
    <property type="entry name" value="COLANIC BIOSYNTHESIS UDP-GLUCOSE LIPID CARRIER TRANSFERASE"/>
    <property type="match status" value="1"/>
</dbReference>
<feature type="domain" description="Bacterial sugar transferase" evidence="2">
    <location>
        <begin position="2"/>
        <end position="198"/>
    </location>
</feature>
<dbReference type="Pfam" id="PF02397">
    <property type="entry name" value="Bac_transf"/>
    <property type="match status" value="1"/>
</dbReference>